<feature type="transmembrane region" description="Helical" evidence="1">
    <location>
        <begin position="349"/>
        <end position="366"/>
    </location>
</feature>
<gene>
    <name evidence="2" type="ORF">BA062_29435</name>
</gene>
<keyword evidence="3" id="KW-1185">Reference proteome</keyword>
<dbReference type="Proteomes" id="UP000247892">
    <property type="component" value="Unassembled WGS sequence"/>
</dbReference>
<feature type="transmembrane region" description="Helical" evidence="1">
    <location>
        <begin position="312"/>
        <end position="337"/>
    </location>
</feature>
<proteinExistence type="predicted"/>
<keyword evidence="1" id="KW-1133">Transmembrane helix</keyword>
<evidence type="ECO:0000313" key="2">
    <source>
        <dbReference type="EMBL" id="PXY24345.1"/>
    </source>
</evidence>
<dbReference type="PANTHER" id="PTHR36840">
    <property type="entry name" value="BLL5714 PROTEIN"/>
    <property type="match status" value="1"/>
</dbReference>
<feature type="transmembrane region" description="Helical" evidence="1">
    <location>
        <begin position="178"/>
        <end position="196"/>
    </location>
</feature>
<dbReference type="EMBL" id="MASU01000013">
    <property type="protein sequence ID" value="PXY24345.1"/>
    <property type="molecule type" value="Genomic_DNA"/>
</dbReference>
<dbReference type="PANTHER" id="PTHR36840:SF1">
    <property type="entry name" value="BLL5714 PROTEIN"/>
    <property type="match status" value="1"/>
</dbReference>
<feature type="transmembrane region" description="Helical" evidence="1">
    <location>
        <begin position="154"/>
        <end position="172"/>
    </location>
</feature>
<feature type="transmembrane region" description="Helical" evidence="1">
    <location>
        <begin position="66"/>
        <end position="87"/>
    </location>
</feature>
<reference evidence="2 3" key="1">
    <citation type="submission" date="2016-07" db="EMBL/GenBank/DDBJ databases">
        <title>Draft genome sequence of Prauserella sp. YIM 121212, isolated from alkaline soil.</title>
        <authorList>
            <person name="Ruckert C."/>
            <person name="Albersmeier A."/>
            <person name="Jiang C.-L."/>
            <person name="Jiang Y."/>
            <person name="Kalinowski J."/>
            <person name="Schneider O."/>
            <person name="Winkler A."/>
            <person name="Zotchev S.B."/>
        </authorList>
    </citation>
    <scope>NUCLEOTIDE SEQUENCE [LARGE SCALE GENOMIC DNA]</scope>
    <source>
        <strain evidence="2 3">YIM 121212</strain>
    </source>
</reference>
<dbReference type="Pfam" id="PF06772">
    <property type="entry name" value="LtrA"/>
    <property type="match status" value="1"/>
</dbReference>
<sequence>MSAEPVTPHERVRLWYRPMRSRDPHESHRVATPLELLFDLCFVVAVGRAAAELHHAISENHVGDGVLSFVLVFFAIWWAWLNFAWFASAFDTDDVPYRIATLVQIGGGLVLAAGVPSAFEGDFTVIVIGYVVMRLALVGQWLRAAAANPGIRPTALRFALGITLVQLGWIARLALPEGLLLAGFAVLAVAELLVPIWAERASAGTRWHPHHIAERYGLFTIIVLGEAVFSGTGAIQEGIETGEHTGALVSLAVAGLVIMFSMWWLYFERPAQRRLTSFRAAFQWGYGHLFIFASAAAVGVGIEVAVDYDTHIAHISSLPAAMATTVPLAIFLLSVWLLHIGPRNECRPIAIGFPVAVVLVLAASFGPAPVHVAAGIVAALVATVVIATHGEREPSHQGG</sequence>
<feature type="transmembrane region" description="Helical" evidence="1">
    <location>
        <begin position="99"/>
        <end position="119"/>
    </location>
</feature>
<evidence type="ECO:0000313" key="3">
    <source>
        <dbReference type="Proteomes" id="UP000247892"/>
    </source>
</evidence>
<feature type="transmembrane region" description="Helical" evidence="1">
    <location>
        <begin position="125"/>
        <end position="142"/>
    </location>
</feature>
<comment type="caution">
    <text evidence="2">The sequence shown here is derived from an EMBL/GenBank/DDBJ whole genome shotgun (WGS) entry which is preliminary data.</text>
</comment>
<feature type="transmembrane region" description="Helical" evidence="1">
    <location>
        <begin position="286"/>
        <end position="306"/>
    </location>
</feature>
<dbReference type="AlphaFoldDB" id="A0A318LKU1"/>
<name>A0A318LKU1_9PSEU</name>
<dbReference type="RefSeq" id="WP_110342411.1">
    <property type="nucleotide sequence ID" value="NZ_JBHVKT010000122.1"/>
</dbReference>
<evidence type="ECO:0000256" key="1">
    <source>
        <dbReference type="SAM" id="Phobius"/>
    </source>
</evidence>
<feature type="transmembrane region" description="Helical" evidence="1">
    <location>
        <begin position="372"/>
        <end position="390"/>
    </location>
</feature>
<feature type="transmembrane region" description="Helical" evidence="1">
    <location>
        <begin position="247"/>
        <end position="266"/>
    </location>
</feature>
<keyword evidence="1" id="KW-0812">Transmembrane</keyword>
<keyword evidence="1" id="KW-0472">Membrane</keyword>
<protein>
    <submittedName>
        <fullName evidence="2">Low temperature requirement protein A</fullName>
    </submittedName>
</protein>
<accession>A0A318LKU1</accession>
<organism evidence="2 3">
    <name type="scientific">Prauserella flavalba</name>
    <dbReference type="NCBI Taxonomy" id="1477506"/>
    <lineage>
        <taxon>Bacteria</taxon>
        <taxon>Bacillati</taxon>
        <taxon>Actinomycetota</taxon>
        <taxon>Actinomycetes</taxon>
        <taxon>Pseudonocardiales</taxon>
        <taxon>Pseudonocardiaceae</taxon>
        <taxon>Prauserella</taxon>
    </lineage>
</organism>
<dbReference type="InterPro" id="IPR010640">
    <property type="entry name" value="Low_temperature_requirement_A"/>
</dbReference>
<feature type="transmembrane region" description="Helical" evidence="1">
    <location>
        <begin position="216"/>
        <end position="235"/>
    </location>
</feature>
<dbReference type="OrthoDB" id="7698234at2"/>